<comment type="caution">
    <text evidence="13">The sequence shown here is derived from an EMBL/GenBank/DDBJ whole genome shotgun (WGS) entry which is preliminary data.</text>
</comment>
<dbReference type="AlphaFoldDB" id="A0A8H7BJK4"/>
<dbReference type="PANTHER" id="PTHR16036">
    <property type="entry name" value="ANKYRIN REPEAT AND ZINC FINGER DOMAIN-CONTAINING PROTEIN 1"/>
    <property type="match status" value="1"/>
</dbReference>
<dbReference type="GO" id="GO:0016787">
    <property type="term" value="F:hydrolase activity"/>
    <property type="evidence" value="ECO:0007669"/>
    <property type="project" value="UniProtKB-KW"/>
</dbReference>
<keyword evidence="3 10" id="KW-0963">Cytoplasm</keyword>
<evidence type="ECO:0000256" key="5">
    <source>
        <dbReference type="ARBA" id="ARBA00022737"/>
    </source>
</evidence>
<evidence type="ECO:0000256" key="4">
    <source>
        <dbReference type="ARBA" id="ARBA00022722"/>
    </source>
</evidence>
<evidence type="ECO:0000259" key="12">
    <source>
        <dbReference type="PROSITE" id="PS52044"/>
    </source>
</evidence>
<sequence length="629" mass="72386">MSAFDTETITKRPLSVLHLPPELLDSLIPADRATEAEIVAESQEQALRETEALNSLKIEHDEEGQLTCRTCNVTFELSERDAHRKHFSTDWHRYNIKRGMVLKKEPVSLSEFEILLEEMEDSLSGSDTEDDDDTESDTENDRVAALVGKQEQQETDVSPDVLYQSPLKKYYSAFAWFNAKVLPESIHLGIYEALFSCLQTRDVKKLQERNYSKEDRVWTIIMVGGGHFAGAVIDVKNSKGVSEPAHEKQVRFITHKTFHRYTTRRKQGGSQSLNDSAKGNANSAGAMIRRHNEQALQQEIRELLSKWRPYIEKSELILVHAPSNNRKIVYDYDQAILNRNDPRVSSVPFTTRRPTLNEIKRVFLEFTTLKMVQVDQDILEAHRLKTINKAEKVKQQLENSRTKKKEDIPKIKPQRDINPEMEKLVELVKQGKTQVFLSYISKHTVDVSARLPSGGRQLPTLLHIASNNGNTEIVSVLLRDLNADPTLKSDVGKTAYEIAKNKETRNVFRRCMCDMPDKWPWMEEARVPSPLTREAELEQIEKDRHKQQREMERKQKVEEERQKREEERLAKERAEAQAKATSSRTKFDPIAKALGGRDINPASMSPEARMRLEREKRARAAEARLRKAN</sequence>
<dbReference type="Proteomes" id="UP000605846">
    <property type="component" value="Unassembled WGS sequence"/>
</dbReference>
<organism evidence="13 14">
    <name type="scientific">Apophysomyces ossiformis</name>
    <dbReference type="NCBI Taxonomy" id="679940"/>
    <lineage>
        <taxon>Eukaryota</taxon>
        <taxon>Fungi</taxon>
        <taxon>Fungi incertae sedis</taxon>
        <taxon>Mucoromycota</taxon>
        <taxon>Mucoromycotina</taxon>
        <taxon>Mucoromycetes</taxon>
        <taxon>Mucorales</taxon>
        <taxon>Mucorineae</taxon>
        <taxon>Mucoraceae</taxon>
        <taxon>Apophysomyces</taxon>
    </lineage>
</organism>
<dbReference type="PROSITE" id="PS52044">
    <property type="entry name" value="VLRF1"/>
    <property type="match status" value="1"/>
</dbReference>
<dbReference type="GO" id="GO:0036503">
    <property type="term" value="P:ERAD pathway"/>
    <property type="evidence" value="ECO:0007669"/>
    <property type="project" value="TreeGrafter"/>
</dbReference>
<dbReference type="EMBL" id="JABAYA010000152">
    <property type="protein sequence ID" value="KAF7723425.1"/>
    <property type="molecule type" value="Genomic_DNA"/>
</dbReference>
<evidence type="ECO:0000256" key="9">
    <source>
        <dbReference type="ARBA" id="ARBA00023054"/>
    </source>
</evidence>
<feature type="compositionally biased region" description="Basic and acidic residues" evidence="11">
    <location>
        <begin position="541"/>
        <end position="576"/>
    </location>
</feature>
<evidence type="ECO:0000256" key="2">
    <source>
        <dbReference type="ARBA" id="ARBA00009262"/>
    </source>
</evidence>
<evidence type="ECO:0000256" key="11">
    <source>
        <dbReference type="SAM" id="MobiDB-lite"/>
    </source>
</evidence>
<feature type="active site" evidence="10">
    <location>
        <position position="271"/>
    </location>
</feature>
<keyword evidence="14" id="KW-1185">Reference proteome</keyword>
<evidence type="ECO:0000256" key="6">
    <source>
        <dbReference type="ARBA" id="ARBA00022759"/>
    </source>
</evidence>
<feature type="compositionally biased region" description="Basic and acidic residues" evidence="11">
    <location>
        <begin position="608"/>
        <end position="629"/>
    </location>
</feature>
<evidence type="ECO:0000256" key="7">
    <source>
        <dbReference type="ARBA" id="ARBA00022801"/>
    </source>
</evidence>
<dbReference type="Gene3D" id="1.25.40.20">
    <property type="entry name" value="Ankyrin repeat-containing domain"/>
    <property type="match status" value="1"/>
</dbReference>
<comment type="domain">
    <text evidence="10">The VLRF1 domain mediates binding to the 60S ribosomal subunit.</text>
</comment>
<evidence type="ECO:0000313" key="14">
    <source>
        <dbReference type="Proteomes" id="UP000605846"/>
    </source>
</evidence>
<keyword evidence="9" id="KW-0175">Coiled coil</keyword>
<gene>
    <name evidence="13" type="ORF">EC973_002024</name>
</gene>
<feature type="region of interest" description="Disordered" evidence="11">
    <location>
        <begin position="396"/>
        <end position="415"/>
    </location>
</feature>
<dbReference type="InterPro" id="IPR047139">
    <property type="entry name" value="ANKZ1/VMS1"/>
</dbReference>
<name>A0A8H7BJK4_9FUNG</name>
<keyword evidence="7 10" id="KW-0378">Hydrolase</keyword>
<accession>A0A8H7BJK4</accession>
<evidence type="ECO:0000256" key="8">
    <source>
        <dbReference type="ARBA" id="ARBA00023043"/>
    </source>
</evidence>
<evidence type="ECO:0000256" key="1">
    <source>
        <dbReference type="ARBA" id="ARBA00004496"/>
    </source>
</evidence>
<dbReference type="InterPro" id="IPR002110">
    <property type="entry name" value="Ankyrin_rpt"/>
</dbReference>
<keyword evidence="5" id="KW-0677">Repeat</keyword>
<reference evidence="13" key="1">
    <citation type="submission" date="2020-01" db="EMBL/GenBank/DDBJ databases">
        <title>Genome Sequencing of Three Apophysomyces-Like Fungal Strains Confirms a Novel Fungal Genus in the Mucoromycota with divergent Burkholderia-like Endosymbiotic Bacteria.</title>
        <authorList>
            <person name="Stajich J.E."/>
            <person name="Macias A.M."/>
            <person name="Carter-House D."/>
            <person name="Lovett B."/>
            <person name="Kasson L.R."/>
            <person name="Berry K."/>
            <person name="Grigoriev I."/>
            <person name="Chang Y."/>
            <person name="Spatafora J."/>
            <person name="Kasson M.T."/>
        </authorList>
    </citation>
    <scope>NUCLEOTIDE SEQUENCE</scope>
    <source>
        <strain evidence="13">NRRL A-21654</strain>
    </source>
</reference>
<proteinExistence type="inferred from homology"/>
<dbReference type="Pfam" id="PF18826">
    <property type="entry name" value="bVLRF1"/>
    <property type="match status" value="1"/>
</dbReference>
<evidence type="ECO:0000256" key="10">
    <source>
        <dbReference type="PROSITE-ProRule" id="PRU01389"/>
    </source>
</evidence>
<feature type="region of interest" description="Disordered" evidence="11">
    <location>
        <begin position="120"/>
        <end position="141"/>
    </location>
</feature>
<dbReference type="InterPro" id="IPR041175">
    <property type="entry name" value="VLRF1/Vms1"/>
</dbReference>
<keyword evidence="6 10" id="KW-0255">Endonuclease</keyword>
<dbReference type="InterPro" id="IPR036770">
    <property type="entry name" value="Ankyrin_rpt-contain_sf"/>
</dbReference>
<comment type="subcellular location">
    <subcellularLocation>
        <location evidence="1">Cytoplasm</location>
    </subcellularLocation>
</comment>
<protein>
    <recommendedName>
        <fullName evidence="12">VLRF1 domain-containing protein</fullName>
    </recommendedName>
</protein>
<dbReference type="GO" id="GO:0004519">
    <property type="term" value="F:endonuclease activity"/>
    <property type="evidence" value="ECO:0007669"/>
    <property type="project" value="UniProtKB-KW"/>
</dbReference>
<feature type="region of interest" description="Disordered" evidence="11">
    <location>
        <begin position="541"/>
        <end position="629"/>
    </location>
</feature>
<keyword evidence="8" id="KW-0040">ANK repeat</keyword>
<dbReference type="PANTHER" id="PTHR16036:SF2">
    <property type="entry name" value="TRNA ENDONUCLEASE ANKZF1"/>
    <property type="match status" value="1"/>
</dbReference>
<feature type="domain" description="VLRF1" evidence="12">
    <location>
        <begin position="214"/>
        <end position="369"/>
    </location>
</feature>
<dbReference type="OrthoDB" id="429841at2759"/>
<evidence type="ECO:0000256" key="3">
    <source>
        <dbReference type="ARBA" id="ARBA00022490"/>
    </source>
</evidence>
<comment type="similarity">
    <text evidence="2 10">Belongs to the ANKZF1/VMS1 family.</text>
</comment>
<evidence type="ECO:0000313" key="13">
    <source>
        <dbReference type="EMBL" id="KAF7723425.1"/>
    </source>
</evidence>
<feature type="compositionally biased region" description="Acidic residues" evidence="11">
    <location>
        <begin position="120"/>
        <end position="138"/>
    </location>
</feature>
<dbReference type="GO" id="GO:0005737">
    <property type="term" value="C:cytoplasm"/>
    <property type="evidence" value="ECO:0007669"/>
    <property type="project" value="UniProtKB-SubCell"/>
</dbReference>
<dbReference type="SUPFAM" id="SSF48403">
    <property type="entry name" value="Ankyrin repeat"/>
    <property type="match status" value="1"/>
</dbReference>
<keyword evidence="4 10" id="KW-0540">Nuclease</keyword>
<dbReference type="Pfam" id="PF13857">
    <property type="entry name" value="Ank_5"/>
    <property type="match status" value="1"/>
</dbReference>